<evidence type="ECO:0000256" key="1">
    <source>
        <dbReference type="ARBA" id="ARBA00004141"/>
    </source>
</evidence>
<feature type="transmembrane region" description="Helical" evidence="5">
    <location>
        <begin position="358"/>
        <end position="380"/>
    </location>
</feature>
<feature type="transmembrane region" description="Helical" evidence="5">
    <location>
        <begin position="171"/>
        <end position="193"/>
    </location>
</feature>
<dbReference type="AlphaFoldDB" id="A0AAN1WIR3"/>
<gene>
    <name evidence="6" type="ORF">MARGE09_P2525</name>
</gene>
<dbReference type="PANTHER" id="PTHR43424:SF1">
    <property type="entry name" value="LOCUS PUTATIVE PROTEIN 1-RELATED"/>
    <property type="match status" value="1"/>
</dbReference>
<feature type="transmembrane region" description="Helical" evidence="5">
    <location>
        <begin position="143"/>
        <end position="165"/>
    </location>
</feature>
<dbReference type="RefSeq" id="WP_236982582.1">
    <property type="nucleotide sequence ID" value="NZ_AP023086.1"/>
</dbReference>
<evidence type="ECO:0000313" key="7">
    <source>
        <dbReference type="Proteomes" id="UP001320119"/>
    </source>
</evidence>
<evidence type="ECO:0008006" key="8">
    <source>
        <dbReference type="Google" id="ProtNLM"/>
    </source>
</evidence>
<dbReference type="CDD" id="cd13128">
    <property type="entry name" value="MATE_Wzx_like"/>
    <property type="match status" value="1"/>
</dbReference>
<keyword evidence="2 5" id="KW-0812">Transmembrane</keyword>
<evidence type="ECO:0000256" key="4">
    <source>
        <dbReference type="ARBA" id="ARBA00023136"/>
    </source>
</evidence>
<protein>
    <recommendedName>
        <fullName evidence="8">Flippase</fullName>
    </recommendedName>
</protein>
<organism evidence="6 7">
    <name type="scientific">Marinagarivorans cellulosilyticus</name>
    <dbReference type="NCBI Taxonomy" id="2721545"/>
    <lineage>
        <taxon>Bacteria</taxon>
        <taxon>Pseudomonadati</taxon>
        <taxon>Pseudomonadota</taxon>
        <taxon>Gammaproteobacteria</taxon>
        <taxon>Cellvibrionales</taxon>
        <taxon>Cellvibrionaceae</taxon>
        <taxon>Marinagarivorans</taxon>
    </lineage>
</organism>
<evidence type="ECO:0000313" key="6">
    <source>
        <dbReference type="EMBL" id="BCD98324.1"/>
    </source>
</evidence>
<evidence type="ECO:0000256" key="2">
    <source>
        <dbReference type="ARBA" id="ARBA00022692"/>
    </source>
</evidence>
<keyword evidence="3 5" id="KW-1133">Transmembrane helix</keyword>
<dbReference type="InterPro" id="IPR002797">
    <property type="entry name" value="Polysacc_synth"/>
</dbReference>
<feature type="transmembrane region" description="Helical" evidence="5">
    <location>
        <begin position="50"/>
        <end position="68"/>
    </location>
</feature>
<evidence type="ECO:0000256" key="3">
    <source>
        <dbReference type="ARBA" id="ARBA00022989"/>
    </source>
</evidence>
<feature type="transmembrane region" description="Helical" evidence="5">
    <location>
        <begin position="291"/>
        <end position="310"/>
    </location>
</feature>
<dbReference type="KEGG" id="marq:MARGE09_P2525"/>
<dbReference type="GO" id="GO:0016020">
    <property type="term" value="C:membrane"/>
    <property type="evidence" value="ECO:0007669"/>
    <property type="project" value="UniProtKB-SubCell"/>
</dbReference>
<feature type="transmembrane region" description="Helical" evidence="5">
    <location>
        <begin position="20"/>
        <end position="38"/>
    </location>
</feature>
<sequence length="438" mass="48556">MLKLFKGNGGNTFYQLADKLIRMGAAFVFGVLIARYLGVDDFGRLSFAQSFIGLIAVFSTLGLEAITIREVVSKPTNAQAIIGSVIAIRCISSLVSVGIMALLIFCFVDDYGVRLCIFLFSISFFVDVLSVFNWYFLSNSKGWAIAVAGGAAVFASSIFKCYLIFSGKSFVYFSLPLMIECFVSGAILLFLFMQKVRLTSLMFDGRLASRMLNSAWPLVMSAIMISVYMKVDQLMIQAMLSYADLGIYSVAVRLTEAWYFFPSVIMSALFPAVLGAKLISEDEFNNKMQSIYNFLALFALVISVAISLFSDQIVLLLYGVEYIGSSAVLTVYALTTVFVYLGIANGRWLVAQGMERFALFRTGIGLVINIGLNTFLIPLWGIKGAAIATLVSQFFASYFVFLFVPQLRKVFMMQTRALFQIDLIKLIYSRCVPLGGYR</sequence>
<dbReference type="Pfam" id="PF01943">
    <property type="entry name" value="Polysacc_synt"/>
    <property type="match status" value="1"/>
</dbReference>
<dbReference type="EMBL" id="AP023086">
    <property type="protein sequence ID" value="BCD98324.1"/>
    <property type="molecule type" value="Genomic_DNA"/>
</dbReference>
<reference evidence="6 7" key="1">
    <citation type="journal article" date="2022" name="IScience">
        <title>An ultrasensitive nanofiber-based assay for enzymatic hydrolysis and deep-sea microbial degradation of cellulose.</title>
        <authorList>
            <person name="Tsudome M."/>
            <person name="Tachioka M."/>
            <person name="Miyazaki M."/>
            <person name="Uchimura K."/>
            <person name="Tsuda M."/>
            <person name="Takaki Y."/>
            <person name="Deguchi S."/>
        </authorList>
    </citation>
    <scope>NUCLEOTIDE SEQUENCE [LARGE SCALE GENOMIC DNA]</scope>
    <source>
        <strain evidence="6 7">GE09</strain>
    </source>
</reference>
<accession>A0AAN1WIR3</accession>
<feature type="transmembrane region" description="Helical" evidence="5">
    <location>
        <begin position="322"/>
        <end position="346"/>
    </location>
</feature>
<feature type="transmembrane region" description="Helical" evidence="5">
    <location>
        <begin position="214"/>
        <end position="231"/>
    </location>
</feature>
<dbReference type="InterPro" id="IPR052556">
    <property type="entry name" value="PolySynth_Transporter"/>
</dbReference>
<feature type="transmembrane region" description="Helical" evidence="5">
    <location>
        <begin position="258"/>
        <end position="279"/>
    </location>
</feature>
<feature type="transmembrane region" description="Helical" evidence="5">
    <location>
        <begin position="386"/>
        <end position="404"/>
    </location>
</feature>
<dbReference type="PANTHER" id="PTHR43424">
    <property type="entry name" value="LOCUS PUTATIVE PROTEIN 1-RELATED"/>
    <property type="match status" value="1"/>
</dbReference>
<comment type="subcellular location">
    <subcellularLocation>
        <location evidence="1">Membrane</location>
        <topology evidence="1">Multi-pass membrane protein</topology>
    </subcellularLocation>
</comment>
<name>A0AAN1WIR3_9GAMM</name>
<keyword evidence="7" id="KW-1185">Reference proteome</keyword>
<feature type="transmembrane region" description="Helical" evidence="5">
    <location>
        <begin position="111"/>
        <end position="136"/>
    </location>
</feature>
<evidence type="ECO:0000256" key="5">
    <source>
        <dbReference type="SAM" id="Phobius"/>
    </source>
</evidence>
<feature type="transmembrane region" description="Helical" evidence="5">
    <location>
        <begin position="80"/>
        <end position="105"/>
    </location>
</feature>
<keyword evidence="4 5" id="KW-0472">Membrane</keyword>
<proteinExistence type="predicted"/>
<dbReference type="Proteomes" id="UP001320119">
    <property type="component" value="Chromosome"/>
</dbReference>